<organism evidence="2 3">
    <name type="scientific">Inquilinus limosus</name>
    <dbReference type="NCBI Taxonomy" id="171674"/>
    <lineage>
        <taxon>Bacteria</taxon>
        <taxon>Pseudomonadati</taxon>
        <taxon>Pseudomonadota</taxon>
        <taxon>Alphaproteobacteria</taxon>
        <taxon>Rhodospirillales</taxon>
        <taxon>Rhodospirillaceae</taxon>
        <taxon>Inquilinus</taxon>
    </lineage>
</organism>
<evidence type="ECO:0000313" key="3">
    <source>
        <dbReference type="Proteomes" id="UP000700706"/>
    </source>
</evidence>
<evidence type="ECO:0000313" key="2">
    <source>
        <dbReference type="EMBL" id="MBW8725553.1"/>
    </source>
</evidence>
<accession>A0A952FIZ2</accession>
<name>A0A952FIZ2_9PROT</name>
<reference evidence="2" key="1">
    <citation type="submission" date="2020-06" db="EMBL/GenBank/DDBJ databases">
        <title>Stable isotope informed genome-resolved metagenomics uncovers potential trophic interactions in rhizosphere soil.</title>
        <authorList>
            <person name="Starr E.P."/>
            <person name="Shi S."/>
            <person name="Blazewicz S.J."/>
            <person name="Koch B.J."/>
            <person name="Probst A.J."/>
            <person name="Hungate B.A."/>
            <person name="Pett-Ridge J."/>
            <person name="Firestone M.K."/>
            <person name="Banfield J.F."/>
        </authorList>
    </citation>
    <scope>NUCLEOTIDE SEQUENCE</scope>
    <source>
        <strain evidence="2">YM_69_17</strain>
    </source>
</reference>
<dbReference type="Gene3D" id="2.60.120.10">
    <property type="entry name" value="Jelly Rolls"/>
    <property type="match status" value="1"/>
</dbReference>
<comment type="caution">
    <text evidence="2">The sequence shown here is derived from an EMBL/GenBank/DDBJ whole genome shotgun (WGS) entry which is preliminary data.</text>
</comment>
<dbReference type="Pfam" id="PF07883">
    <property type="entry name" value="Cupin_2"/>
    <property type="match status" value="1"/>
</dbReference>
<dbReference type="InterPro" id="IPR014710">
    <property type="entry name" value="RmlC-like_jellyroll"/>
</dbReference>
<protein>
    <submittedName>
        <fullName evidence="2">Cupin domain-containing protein</fullName>
    </submittedName>
</protein>
<dbReference type="AlphaFoldDB" id="A0A952FIZ2"/>
<dbReference type="InterPro" id="IPR013096">
    <property type="entry name" value="Cupin_2"/>
</dbReference>
<proteinExistence type="predicted"/>
<gene>
    <name evidence="2" type="ORF">JF625_10410</name>
</gene>
<evidence type="ECO:0000259" key="1">
    <source>
        <dbReference type="Pfam" id="PF07883"/>
    </source>
</evidence>
<dbReference type="EMBL" id="JAEKLZ010000175">
    <property type="protein sequence ID" value="MBW8725553.1"/>
    <property type="molecule type" value="Genomic_DNA"/>
</dbReference>
<dbReference type="Proteomes" id="UP000700706">
    <property type="component" value="Unassembled WGS sequence"/>
</dbReference>
<dbReference type="SUPFAM" id="SSF51182">
    <property type="entry name" value="RmlC-like cupins"/>
    <property type="match status" value="1"/>
</dbReference>
<feature type="domain" description="Cupin type-2" evidence="1">
    <location>
        <begin position="36"/>
        <end position="103"/>
    </location>
</feature>
<sequence length="124" mass="12669">MPVISASEAPRFTLPGVTFTGLAAPSRGARETAAWRIVLDPGALGAPHRVTREEIFIAVAGRAVATVAGERHEVAAGGALVIPADTLFSLANPGSEPFEAVVVLPVGGQAAYEGQAPFTPPWAT</sequence>
<dbReference type="InterPro" id="IPR011051">
    <property type="entry name" value="RmlC_Cupin_sf"/>
</dbReference>